<comment type="cofactor">
    <cofactor evidence="1 13">
        <name>heme</name>
        <dbReference type="ChEBI" id="CHEBI:30413"/>
    </cofactor>
</comment>
<evidence type="ECO:0000256" key="4">
    <source>
        <dbReference type="ARBA" id="ARBA00010617"/>
    </source>
</evidence>
<evidence type="ECO:0000256" key="12">
    <source>
        <dbReference type="ARBA" id="ARBA00023136"/>
    </source>
</evidence>
<dbReference type="EMBL" id="BTRK01000005">
    <property type="protein sequence ID" value="GMR54450.1"/>
    <property type="molecule type" value="Genomic_DNA"/>
</dbReference>
<keyword evidence="8" id="KW-0492">Microsome</keyword>
<keyword evidence="16" id="KW-1185">Reference proteome</keyword>
<feature type="binding site" description="axial binding residue" evidence="13">
    <location>
        <position position="279"/>
    </location>
    <ligand>
        <name>heme</name>
        <dbReference type="ChEBI" id="CHEBI:30413"/>
    </ligand>
    <ligandPart>
        <name>Fe</name>
        <dbReference type="ChEBI" id="CHEBI:18248"/>
    </ligandPart>
</feature>
<proteinExistence type="inferred from homology"/>
<dbReference type="GO" id="GO:0006082">
    <property type="term" value="P:organic acid metabolic process"/>
    <property type="evidence" value="ECO:0007669"/>
    <property type="project" value="TreeGrafter"/>
</dbReference>
<evidence type="ECO:0000256" key="10">
    <source>
        <dbReference type="ARBA" id="ARBA00023004"/>
    </source>
</evidence>
<evidence type="ECO:0000256" key="13">
    <source>
        <dbReference type="PIRSR" id="PIRSR602401-1"/>
    </source>
</evidence>
<keyword evidence="9 14" id="KW-0560">Oxidoreductase</keyword>
<dbReference type="PRINTS" id="PR00385">
    <property type="entry name" value="P450"/>
</dbReference>
<accession>A0AAN5I7W7</accession>
<dbReference type="GO" id="GO:0006805">
    <property type="term" value="P:xenobiotic metabolic process"/>
    <property type="evidence" value="ECO:0007669"/>
    <property type="project" value="TreeGrafter"/>
</dbReference>
<sequence length="333" mass="38191">TEVDVTENIMRAVGNIIWNITFGVTLEFENPLLTRFRELQQEALPLMGGPAMMFMETFPIFRKLDFLFGGHIKKLRELSGETNNYLAEAMKTAELSFNPDNQPSCYIEAFLAEQKRREEAGKPMGNFHYEQMLQSAVSLWGAGFDTTVALLRMSVLELINHPEVQTKLQKEVDDVIGERRIRYDDQKLLPYMCAFLQEIYRKGNSLPLNFKRITTQDTKIEGHHISAGTTILPQFSMVHADPKEFERPDYFCPERHLDEHGQFVKDPRITPFSVGKRACLGETLARMEIFVMFSTFLQNCNFTPVGKIPPATQFTTGISRGVVDFHVKIQPRN</sequence>
<gene>
    <name evidence="15" type="ORF">PMAYCL1PPCAC_24645</name>
</gene>
<name>A0AAN5I7W7_9BILA</name>
<dbReference type="PANTHER" id="PTHR24300:SF338">
    <property type="entry name" value="CYTOCHROME P450 CYP36A1-RELATED"/>
    <property type="match status" value="1"/>
</dbReference>
<keyword evidence="5 13" id="KW-0349">Heme</keyword>
<keyword evidence="12" id="KW-0472">Membrane</keyword>
<dbReference type="AlphaFoldDB" id="A0AAN5I7W7"/>
<evidence type="ECO:0000256" key="8">
    <source>
        <dbReference type="ARBA" id="ARBA00022848"/>
    </source>
</evidence>
<dbReference type="PROSITE" id="PS00086">
    <property type="entry name" value="CYTOCHROME_P450"/>
    <property type="match status" value="1"/>
</dbReference>
<dbReference type="GO" id="GO:0005789">
    <property type="term" value="C:endoplasmic reticulum membrane"/>
    <property type="evidence" value="ECO:0007669"/>
    <property type="project" value="UniProtKB-SubCell"/>
</dbReference>
<dbReference type="Gene3D" id="1.10.630.10">
    <property type="entry name" value="Cytochrome P450"/>
    <property type="match status" value="1"/>
</dbReference>
<dbReference type="InterPro" id="IPR002401">
    <property type="entry name" value="Cyt_P450_E_grp-I"/>
</dbReference>
<dbReference type="GO" id="GO:0005506">
    <property type="term" value="F:iron ion binding"/>
    <property type="evidence" value="ECO:0007669"/>
    <property type="project" value="InterPro"/>
</dbReference>
<dbReference type="PRINTS" id="PR00463">
    <property type="entry name" value="EP450I"/>
</dbReference>
<comment type="caution">
    <text evidence="15">The sequence shown here is derived from an EMBL/GenBank/DDBJ whole genome shotgun (WGS) entry which is preliminary data.</text>
</comment>
<comment type="subcellular location">
    <subcellularLocation>
        <location evidence="3">Endoplasmic reticulum membrane</location>
        <topology evidence="3">Peripheral membrane protein</topology>
    </subcellularLocation>
    <subcellularLocation>
        <location evidence="2">Microsome membrane</location>
        <topology evidence="2">Peripheral membrane protein</topology>
    </subcellularLocation>
</comment>
<evidence type="ECO:0000256" key="9">
    <source>
        <dbReference type="ARBA" id="ARBA00023002"/>
    </source>
</evidence>
<dbReference type="PANTHER" id="PTHR24300">
    <property type="entry name" value="CYTOCHROME P450 508A4-RELATED"/>
    <property type="match status" value="1"/>
</dbReference>
<evidence type="ECO:0000256" key="11">
    <source>
        <dbReference type="ARBA" id="ARBA00023033"/>
    </source>
</evidence>
<keyword evidence="10 13" id="KW-0408">Iron</keyword>
<evidence type="ECO:0000256" key="2">
    <source>
        <dbReference type="ARBA" id="ARBA00004174"/>
    </source>
</evidence>
<feature type="non-terminal residue" evidence="15">
    <location>
        <position position="1"/>
    </location>
</feature>
<dbReference type="InterPro" id="IPR017972">
    <property type="entry name" value="Cyt_P450_CS"/>
</dbReference>
<evidence type="ECO:0000256" key="5">
    <source>
        <dbReference type="ARBA" id="ARBA00022617"/>
    </source>
</evidence>
<comment type="similarity">
    <text evidence="4 14">Belongs to the cytochrome P450 family.</text>
</comment>
<evidence type="ECO:0000256" key="1">
    <source>
        <dbReference type="ARBA" id="ARBA00001971"/>
    </source>
</evidence>
<keyword evidence="11 14" id="KW-0503">Monooxygenase</keyword>
<evidence type="ECO:0000313" key="16">
    <source>
        <dbReference type="Proteomes" id="UP001328107"/>
    </source>
</evidence>
<dbReference type="GO" id="GO:0016712">
    <property type="term" value="F:oxidoreductase activity, acting on paired donors, with incorporation or reduction of molecular oxygen, reduced flavin or flavoprotein as one donor, and incorporation of one atom of oxygen"/>
    <property type="evidence" value="ECO:0007669"/>
    <property type="project" value="TreeGrafter"/>
</dbReference>
<reference evidence="16" key="1">
    <citation type="submission" date="2022-10" db="EMBL/GenBank/DDBJ databases">
        <title>Genome assembly of Pristionchus species.</title>
        <authorList>
            <person name="Yoshida K."/>
            <person name="Sommer R.J."/>
        </authorList>
    </citation>
    <scope>NUCLEOTIDE SEQUENCE [LARGE SCALE GENOMIC DNA]</scope>
    <source>
        <strain evidence="16">RS5460</strain>
    </source>
</reference>
<dbReference type="Pfam" id="PF00067">
    <property type="entry name" value="p450"/>
    <property type="match status" value="1"/>
</dbReference>
<keyword evidence="6 13" id="KW-0479">Metal-binding</keyword>
<evidence type="ECO:0008006" key="17">
    <source>
        <dbReference type="Google" id="ProtNLM"/>
    </source>
</evidence>
<evidence type="ECO:0000256" key="7">
    <source>
        <dbReference type="ARBA" id="ARBA00022824"/>
    </source>
</evidence>
<evidence type="ECO:0000256" key="14">
    <source>
        <dbReference type="RuleBase" id="RU000461"/>
    </source>
</evidence>
<dbReference type="Proteomes" id="UP001328107">
    <property type="component" value="Unassembled WGS sequence"/>
</dbReference>
<organism evidence="15 16">
    <name type="scientific">Pristionchus mayeri</name>
    <dbReference type="NCBI Taxonomy" id="1317129"/>
    <lineage>
        <taxon>Eukaryota</taxon>
        <taxon>Metazoa</taxon>
        <taxon>Ecdysozoa</taxon>
        <taxon>Nematoda</taxon>
        <taxon>Chromadorea</taxon>
        <taxon>Rhabditida</taxon>
        <taxon>Rhabditina</taxon>
        <taxon>Diplogasteromorpha</taxon>
        <taxon>Diplogasteroidea</taxon>
        <taxon>Neodiplogasteridae</taxon>
        <taxon>Pristionchus</taxon>
    </lineage>
</organism>
<keyword evidence="7" id="KW-0256">Endoplasmic reticulum</keyword>
<dbReference type="SUPFAM" id="SSF48264">
    <property type="entry name" value="Cytochrome P450"/>
    <property type="match status" value="1"/>
</dbReference>
<dbReference type="InterPro" id="IPR036396">
    <property type="entry name" value="Cyt_P450_sf"/>
</dbReference>
<protein>
    <recommendedName>
        <fullName evidence="17">Cytochrome P450</fullName>
    </recommendedName>
</protein>
<evidence type="ECO:0000256" key="6">
    <source>
        <dbReference type="ARBA" id="ARBA00022723"/>
    </source>
</evidence>
<dbReference type="FunFam" id="1.10.630.10:FF:000238">
    <property type="entry name" value="Cytochrome P450 2A6"/>
    <property type="match status" value="1"/>
</dbReference>
<evidence type="ECO:0000313" key="15">
    <source>
        <dbReference type="EMBL" id="GMR54450.1"/>
    </source>
</evidence>
<dbReference type="InterPro" id="IPR050182">
    <property type="entry name" value="Cytochrome_P450_fam2"/>
</dbReference>
<dbReference type="InterPro" id="IPR001128">
    <property type="entry name" value="Cyt_P450"/>
</dbReference>
<dbReference type="GO" id="GO:0020037">
    <property type="term" value="F:heme binding"/>
    <property type="evidence" value="ECO:0007669"/>
    <property type="project" value="InterPro"/>
</dbReference>
<evidence type="ECO:0000256" key="3">
    <source>
        <dbReference type="ARBA" id="ARBA00004406"/>
    </source>
</evidence>